<evidence type="ECO:0000313" key="4">
    <source>
        <dbReference type="Proteomes" id="UP000241394"/>
    </source>
</evidence>
<comment type="caution">
    <text evidence="3">The sequence shown here is derived from an EMBL/GenBank/DDBJ whole genome shotgun (WGS) entry which is preliminary data.</text>
</comment>
<dbReference type="OMA" id="ALWITQE"/>
<evidence type="ECO:0000256" key="1">
    <source>
        <dbReference type="SAM" id="Coils"/>
    </source>
</evidence>
<dbReference type="EMBL" id="NKQK01000023">
    <property type="protein sequence ID" value="PSR96834.1"/>
    <property type="molecule type" value="Genomic_DNA"/>
</dbReference>
<keyword evidence="4" id="KW-1185">Reference proteome</keyword>
<dbReference type="Proteomes" id="UP000241394">
    <property type="component" value="Chromosome LG23"/>
</dbReference>
<gene>
    <name evidence="3" type="ORF">CEY00_Acc26889</name>
</gene>
<dbReference type="InParanoid" id="A0A2R6PUQ2"/>
<dbReference type="AlphaFoldDB" id="A0A2R6PUQ2"/>
<dbReference type="InterPro" id="IPR005379">
    <property type="entry name" value="FDM1-5/IDN2_XH"/>
</dbReference>
<dbReference type="Gramene" id="PSR96834">
    <property type="protein sequence ID" value="PSR96834"/>
    <property type="gene ID" value="CEY00_Acc26889"/>
</dbReference>
<name>A0A2R6PUQ2_ACTCC</name>
<accession>A0A2R6PUQ2</accession>
<keyword evidence="1" id="KW-0175">Coiled coil</keyword>
<reference evidence="4" key="2">
    <citation type="journal article" date="2018" name="BMC Genomics">
        <title>A manually annotated Actinidia chinensis var. chinensis (kiwifruit) genome highlights the challenges associated with draft genomes and gene prediction in plants.</title>
        <authorList>
            <person name="Pilkington S.M."/>
            <person name="Crowhurst R."/>
            <person name="Hilario E."/>
            <person name="Nardozza S."/>
            <person name="Fraser L."/>
            <person name="Peng Y."/>
            <person name="Gunaseelan K."/>
            <person name="Simpson R."/>
            <person name="Tahir J."/>
            <person name="Deroles S.C."/>
            <person name="Templeton K."/>
            <person name="Luo Z."/>
            <person name="Davy M."/>
            <person name="Cheng C."/>
            <person name="McNeilage M."/>
            <person name="Scaglione D."/>
            <person name="Liu Y."/>
            <person name="Zhang Q."/>
            <person name="Datson P."/>
            <person name="De Silva N."/>
            <person name="Gardiner S.E."/>
            <person name="Bassett H."/>
            <person name="Chagne D."/>
            <person name="McCallum J."/>
            <person name="Dzierzon H."/>
            <person name="Deng C."/>
            <person name="Wang Y.Y."/>
            <person name="Barron L."/>
            <person name="Manako K."/>
            <person name="Bowen J."/>
            <person name="Foster T.M."/>
            <person name="Erridge Z.A."/>
            <person name="Tiffin H."/>
            <person name="Waite C.N."/>
            <person name="Davies K.M."/>
            <person name="Grierson E.P."/>
            <person name="Laing W.A."/>
            <person name="Kirk R."/>
            <person name="Chen X."/>
            <person name="Wood M."/>
            <person name="Montefiori M."/>
            <person name="Brummell D.A."/>
            <person name="Schwinn K.E."/>
            <person name="Catanach A."/>
            <person name="Fullerton C."/>
            <person name="Li D."/>
            <person name="Meiyalaghan S."/>
            <person name="Nieuwenhuizen N."/>
            <person name="Read N."/>
            <person name="Prakash R."/>
            <person name="Hunter D."/>
            <person name="Zhang H."/>
            <person name="McKenzie M."/>
            <person name="Knabel M."/>
            <person name="Harris A."/>
            <person name="Allan A.C."/>
            <person name="Gleave A."/>
            <person name="Chen A."/>
            <person name="Janssen B.J."/>
            <person name="Plunkett B."/>
            <person name="Ampomah-Dwamena C."/>
            <person name="Voogd C."/>
            <person name="Leif D."/>
            <person name="Lafferty D."/>
            <person name="Souleyre E.J.F."/>
            <person name="Varkonyi-Gasic E."/>
            <person name="Gambi F."/>
            <person name="Hanley J."/>
            <person name="Yao J.L."/>
            <person name="Cheung J."/>
            <person name="David K.M."/>
            <person name="Warren B."/>
            <person name="Marsh K."/>
            <person name="Snowden K.C."/>
            <person name="Lin-Wang K."/>
            <person name="Brian L."/>
            <person name="Martinez-Sanchez M."/>
            <person name="Wang M."/>
            <person name="Ileperuma N."/>
            <person name="Macnee N."/>
            <person name="Campin R."/>
            <person name="McAtee P."/>
            <person name="Drummond R.S.M."/>
            <person name="Espley R.V."/>
            <person name="Ireland H.S."/>
            <person name="Wu R."/>
            <person name="Atkinson R.G."/>
            <person name="Karunairetnam S."/>
            <person name="Bulley S."/>
            <person name="Chunkath S."/>
            <person name="Hanley Z."/>
            <person name="Storey R."/>
            <person name="Thrimawithana A.H."/>
            <person name="Thomson S."/>
            <person name="David C."/>
            <person name="Testolin R."/>
            <person name="Huang H."/>
            <person name="Hellens R.P."/>
            <person name="Schaffer R.J."/>
        </authorList>
    </citation>
    <scope>NUCLEOTIDE SEQUENCE [LARGE SCALE GENOMIC DNA]</scope>
    <source>
        <strain evidence="4">cv. Red5</strain>
    </source>
</reference>
<proteinExistence type="predicted"/>
<reference evidence="3 4" key="1">
    <citation type="submission" date="2017-07" db="EMBL/GenBank/DDBJ databases">
        <title>An improved, manually edited Actinidia chinensis var. chinensis (kiwifruit) genome highlights the challenges associated with draft genomes and gene prediction in plants.</title>
        <authorList>
            <person name="Pilkington S."/>
            <person name="Crowhurst R."/>
            <person name="Hilario E."/>
            <person name="Nardozza S."/>
            <person name="Fraser L."/>
            <person name="Peng Y."/>
            <person name="Gunaseelan K."/>
            <person name="Simpson R."/>
            <person name="Tahir J."/>
            <person name="Deroles S."/>
            <person name="Templeton K."/>
            <person name="Luo Z."/>
            <person name="Davy M."/>
            <person name="Cheng C."/>
            <person name="Mcneilage M."/>
            <person name="Scaglione D."/>
            <person name="Liu Y."/>
            <person name="Zhang Q."/>
            <person name="Datson P."/>
            <person name="De Silva N."/>
            <person name="Gardiner S."/>
            <person name="Bassett H."/>
            <person name="Chagne D."/>
            <person name="Mccallum J."/>
            <person name="Dzierzon H."/>
            <person name="Deng C."/>
            <person name="Wang Y.-Y."/>
            <person name="Barron N."/>
            <person name="Manako K."/>
            <person name="Bowen J."/>
            <person name="Foster T."/>
            <person name="Erridge Z."/>
            <person name="Tiffin H."/>
            <person name="Waite C."/>
            <person name="Davies K."/>
            <person name="Grierson E."/>
            <person name="Laing W."/>
            <person name="Kirk R."/>
            <person name="Chen X."/>
            <person name="Wood M."/>
            <person name="Montefiori M."/>
            <person name="Brummell D."/>
            <person name="Schwinn K."/>
            <person name="Catanach A."/>
            <person name="Fullerton C."/>
            <person name="Li D."/>
            <person name="Meiyalaghan S."/>
            <person name="Nieuwenhuizen N."/>
            <person name="Read N."/>
            <person name="Prakash R."/>
            <person name="Hunter D."/>
            <person name="Zhang H."/>
            <person name="Mckenzie M."/>
            <person name="Knabel M."/>
            <person name="Harris A."/>
            <person name="Allan A."/>
            <person name="Chen A."/>
            <person name="Janssen B."/>
            <person name="Plunkett B."/>
            <person name="Dwamena C."/>
            <person name="Voogd C."/>
            <person name="Leif D."/>
            <person name="Lafferty D."/>
            <person name="Souleyre E."/>
            <person name="Varkonyi-Gasic E."/>
            <person name="Gambi F."/>
            <person name="Hanley J."/>
            <person name="Yao J.-L."/>
            <person name="Cheung J."/>
            <person name="David K."/>
            <person name="Warren B."/>
            <person name="Marsh K."/>
            <person name="Snowden K."/>
            <person name="Lin-Wang K."/>
            <person name="Brian L."/>
            <person name="Martinez-Sanchez M."/>
            <person name="Wang M."/>
            <person name="Ileperuma N."/>
            <person name="Macnee N."/>
            <person name="Campin R."/>
            <person name="Mcatee P."/>
            <person name="Drummond R."/>
            <person name="Espley R."/>
            <person name="Ireland H."/>
            <person name="Wu R."/>
            <person name="Atkinson R."/>
            <person name="Karunairetnam S."/>
            <person name="Bulley S."/>
            <person name="Chunkath S."/>
            <person name="Hanley Z."/>
            <person name="Storey R."/>
            <person name="Thrimawithana A."/>
            <person name="Thomson S."/>
            <person name="David C."/>
            <person name="Testolin R."/>
        </authorList>
    </citation>
    <scope>NUCLEOTIDE SEQUENCE [LARGE SCALE GENOMIC DNA]</scope>
    <source>
        <strain evidence="4">cv. Red5</strain>
        <tissue evidence="3">Young leaf</tissue>
    </source>
</reference>
<dbReference type="Pfam" id="PF03469">
    <property type="entry name" value="XH"/>
    <property type="match status" value="1"/>
</dbReference>
<organism evidence="3 4">
    <name type="scientific">Actinidia chinensis var. chinensis</name>
    <name type="common">Chinese soft-hair kiwi</name>
    <dbReference type="NCBI Taxonomy" id="1590841"/>
    <lineage>
        <taxon>Eukaryota</taxon>
        <taxon>Viridiplantae</taxon>
        <taxon>Streptophyta</taxon>
        <taxon>Embryophyta</taxon>
        <taxon>Tracheophyta</taxon>
        <taxon>Spermatophyta</taxon>
        <taxon>Magnoliopsida</taxon>
        <taxon>eudicotyledons</taxon>
        <taxon>Gunneridae</taxon>
        <taxon>Pentapetalae</taxon>
        <taxon>asterids</taxon>
        <taxon>Ericales</taxon>
        <taxon>Actinidiaceae</taxon>
        <taxon>Actinidia</taxon>
    </lineage>
</organism>
<feature type="domain" description="Factor of DNA methylation 1-5/IDN2" evidence="2">
    <location>
        <begin position="221"/>
        <end position="352"/>
    </location>
</feature>
<evidence type="ECO:0000259" key="2">
    <source>
        <dbReference type="Pfam" id="PF03469"/>
    </source>
</evidence>
<protein>
    <submittedName>
        <fullName evidence="3">Factor of DNA methylation like</fullName>
    </submittedName>
</protein>
<dbReference type="STRING" id="1590841.A0A2R6PUQ2"/>
<dbReference type="GO" id="GO:0080188">
    <property type="term" value="P:gene silencing by siRNA-directed DNA methylation"/>
    <property type="evidence" value="ECO:0007669"/>
    <property type="project" value="InterPro"/>
</dbReference>
<dbReference type="PANTHER" id="PTHR21596:SF3">
    <property type="entry name" value="FACTOR OF DNA METHYLATION 1-RELATED"/>
    <property type="match status" value="1"/>
</dbReference>
<evidence type="ECO:0000313" key="3">
    <source>
        <dbReference type="EMBL" id="PSR96834.1"/>
    </source>
</evidence>
<dbReference type="InterPro" id="IPR045177">
    <property type="entry name" value="FDM1-5/IDN2"/>
</dbReference>
<dbReference type="OrthoDB" id="1892195at2759"/>
<sequence>MSLSRMLEEKDMLHHAFYEETRKMQRLAREHIRRILDEQEMLNYELEVKRKELDSWSKQLNKREALTERERLKLDEEKQKNTTRNNSLQMASMEQRKADENVLRLVEEQKKEKQEALTKILQLERQLDAKQKLEMEIEELKGKLQVMKHLGDEDDAAVQKKIKEMNEELEEKVDEMAGVEDLNRTLIAKERQSNDELQEARKELITGLSEMLSSRTLIGIKRMGELDMKPFQNTCKARFPPSEVDVKALELCSLWQERLKNPDWHPYKMLTLEGGNHQEIIDEDDELLKNLKEEWGVEIHEAVTTALLEMNEYNPSGRYVISELWNFKEKRKATLKEVIAYILKSMKTLKRKR</sequence>
<feature type="coiled-coil region" evidence="1">
    <location>
        <begin position="62"/>
        <end position="203"/>
    </location>
</feature>
<dbReference type="PANTHER" id="PTHR21596">
    <property type="entry name" value="RIBONUCLEASE P SUBUNIT P38"/>
    <property type="match status" value="1"/>
</dbReference>